<reference evidence="1 3" key="1">
    <citation type="submission" date="2015-04" db="EMBL/GenBank/DDBJ databases">
        <title>Lasius niger genome sequencing.</title>
        <authorList>
            <person name="Konorov E.A."/>
            <person name="Nikitin M.A."/>
            <person name="Kirill M.V."/>
            <person name="Chang P."/>
        </authorList>
    </citation>
    <scope>NUCLEOTIDE SEQUENCE [LARGE SCALE GENOMIC DNA]</scope>
    <source>
        <tissue evidence="1">Whole</tissue>
    </source>
</reference>
<evidence type="ECO:0000313" key="2">
    <source>
        <dbReference type="EMBL" id="KMQ83160.1"/>
    </source>
</evidence>
<sequence>MKINLRKKLKIVQKKVLIIQKSLEKEVTKLLLKRIILEFRREVSKPRQKILAPLISKREITKPHLKNGIIQKPLEGEVTKPLPKGIILEFRREVSKPRQKILAPSFARREVTKPHYAIRHILIPKIQKEKVF</sequence>
<proteinExistence type="predicted"/>
<dbReference type="Proteomes" id="UP000036403">
    <property type="component" value="Unassembled WGS sequence"/>
</dbReference>
<organism evidence="1 3">
    <name type="scientific">Lasius niger</name>
    <name type="common">Black garden ant</name>
    <dbReference type="NCBI Taxonomy" id="67767"/>
    <lineage>
        <taxon>Eukaryota</taxon>
        <taxon>Metazoa</taxon>
        <taxon>Ecdysozoa</taxon>
        <taxon>Arthropoda</taxon>
        <taxon>Hexapoda</taxon>
        <taxon>Insecta</taxon>
        <taxon>Pterygota</taxon>
        <taxon>Neoptera</taxon>
        <taxon>Endopterygota</taxon>
        <taxon>Hymenoptera</taxon>
        <taxon>Apocrita</taxon>
        <taxon>Aculeata</taxon>
        <taxon>Formicoidea</taxon>
        <taxon>Formicidae</taxon>
        <taxon>Formicinae</taxon>
        <taxon>Lasius</taxon>
        <taxon>Lasius</taxon>
    </lineage>
</organism>
<dbReference type="EMBL" id="LBMM01021021">
    <property type="protein sequence ID" value="KMQ83159.1"/>
    <property type="molecule type" value="Genomic_DNA"/>
</dbReference>
<evidence type="ECO:0000313" key="1">
    <source>
        <dbReference type="EMBL" id="KMQ83159.1"/>
    </source>
</evidence>
<comment type="caution">
    <text evidence="1">The sequence shown here is derived from an EMBL/GenBank/DDBJ whole genome shotgun (WGS) entry which is preliminary data.</text>
</comment>
<dbReference type="AlphaFoldDB" id="A0A0J7JYQ1"/>
<dbReference type="EMBL" id="LBMM01021020">
    <property type="protein sequence ID" value="KMQ83160.1"/>
    <property type="molecule type" value="Genomic_DNA"/>
</dbReference>
<keyword evidence="3" id="KW-1185">Reference proteome</keyword>
<dbReference type="PaxDb" id="67767-A0A0J7JYQ1"/>
<accession>A0A0J7JYQ1</accession>
<gene>
    <name evidence="2" type="ORF">RF55_20762</name>
    <name evidence="1" type="ORF">RF55_20763</name>
</gene>
<evidence type="ECO:0000313" key="3">
    <source>
        <dbReference type="Proteomes" id="UP000036403"/>
    </source>
</evidence>
<name>A0A0J7JYQ1_LASNI</name>
<protein>
    <submittedName>
        <fullName evidence="1">Extensin-like protein:near transporter protein</fullName>
    </submittedName>
</protein>